<evidence type="ECO:0000313" key="4">
    <source>
        <dbReference type="EMBL" id="MBB6145526.1"/>
    </source>
</evidence>
<name>A0A841JVZ5_9BACT</name>
<protein>
    <submittedName>
        <fullName evidence="4">VWFA-related protein</fullName>
    </submittedName>
</protein>
<evidence type="ECO:0000256" key="2">
    <source>
        <dbReference type="SAM" id="SignalP"/>
    </source>
</evidence>
<keyword evidence="2" id="KW-0732">Signal</keyword>
<comment type="caution">
    <text evidence="4">The sequence shown here is derived from an EMBL/GenBank/DDBJ whole genome shotgun (WGS) entry which is preliminary data.</text>
</comment>
<dbReference type="PROSITE" id="PS50234">
    <property type="entry name" value="VWFA"/>
    <property type="match status" value="1"/>
</dbReference>
<feature type="chain" id="PRO_5032647349" evidence="2">
    <location>
        <begin position="28"/>
        <end position="362"/>
    </location>
</feature>
<dbReference type="RefSeq" id="WP_082125659.1">
    <property type="nucleotide sequence ID" value="NZ_JACHEK010000007.1"/>
</dbReference>
<feature type="signal peptide" evidence="2">
    <location>
        <begin position="1"/>
        <end position="27"/>
    </location>
</feature>
<dbReference type="InterPro" id="IPR002035">
    <property type="entry name" value="VWF_A"/>
</dbReference>
<sequence length="362" mass="39730">MNRVFPTTPRLLPALLLAFSLSHAVWAQAPASTSSQPAAAAPASPAQAQTAPVNPQAAPANGQASPANIAAPGTAAPGQTDQQYTITRQVNEVDLVFTVTDRHGRFIKDLKQSDFALLDDQKAPERVYSFTQQTNLPLRMGIVIDTSTSIRTRFKFEQQAATEFLLQIVKPQTDKAFVMGFDVTPDYKQDWSNNLDSLTTGIASLRPGGGTALFDAVYSACRDKLLDISRGQEPVRKAMVLVSDGDDNQSHAYLDDAIKECQRAETIIYAISTNVSPSRDRGDDTLQKMAEATGGRAFFPKNIEDMPVSFQAIQDELRSQYALVYKPADFKDDGSFRTIYLFCLDRRYVVRALKGYFAPKGS</sequence>
<dbReference type="SMART" id="SM00327">
    <property type="entry name" value="VWA"/>
    <property type="match status" value="1"/>
</dbReference>
<gene>
    <name evidence="4" type="ORF">HNQ77_003487</name>
</gene>
<evidence type="ECO:0000256" key="1">
    <source>
        <dbReference type="SAM" id="MobiDB-lite"/>
    </source>
</evidence>
<feature type="domain" description="VWFA" evidence="3">
    <location>
        <begin position="139"/>
        <end position="317"/>
    </location>
</feature>
<dbReference type="InterPro" id="IPR017802">
    <property type="entry name" value="VWFA-rel_acidobac-type"/>
</dbReference>
<dbReference type="CDD" id="cd00198">
    <property type="entry name" value="vWFA"/>
    <property type="match status" value="1"/>
</dbReference>
<dbReference type="EMBL" id="JACHEK010000007">
    <property type="protein sequence ID" value="MBB6145526.1"/>
    <property type="molecule type" value="Genomic_DNA"/>
</dbReference>
<dbReference type="NCBIfam" id="TIGR03436">
    <property type="entry name" value="acidobact_VWFA"/>
    <property type="match status" value="1"/>
</dbReference>
<dbReference type="InterPro" id="IPR036465">
    <property type="entry name" value="vWFA_dom_sf"/>
</dbReference>
<organism evidence="4 5">
    <name type="scientific">Silvibacterium bohemicum</name>
    <dbReference type="NCBI Taxonomy" id="1577686"/>
    <lineage>
        <taxon>Bacteria</taxon>
        <taxon>Pseudomonadati</taxon>
        <taxon>Acidobacteriota</taxon>
        <taxon>Terriglobia</taxon>
        <taxon>Terriglobales</taxon>
        <taxon>Acidobacteriaceae</taxon>
        <taxon>Silvibacterium</taxon>
    </lineage>
</organism>
<reference evidence="4 5" key="1">
    <citation type="submission" date="2020-08" db="EMBL/GenBank/DDBJ databases">
        <title>Genomic Encyclopedia of Type Strains, Phase IV (KMG-IV): sequencing the most valuable type-strain genomes for metagenomic binning, comparative biology and taxonomic classification.</title>
        <authorList>
            <person name="Goeker M."/>
        </authorList>
    </citation>
    <scope>NUCLEOTIDE SEQUENCE [LARGE SCALE GENOMIC DNA]</scope>
    <source>
        <strain evidence="4 5">DSM 103733</strain>
    </source>
</reference>
<dbReference type="AlphaFoldDB" id="A0A841JVZ5"/>
<keyword evidence="5" id="KW-1185">Reference proteome</keyword>
<dbReference type="Pfam" id="PF00092">
    <property type="entry name" value="VWA"/>
    <property type="match status" value="1"/>
</dbReference>
<feature type="compositionally biased region" description="Low complexity" evidence="1">
    <location>
        <begin position="35"/>
        <end position="52"/>
    </location>
</feature>
<evidence type="ECO:0000313" key="5">
    <source>
        <dbReference type="Proteomes" id="UP000538666"/>
    </source>
</evidence>
<dbReference type="SUPFAM" id="SSF53300">
    <property type="entry name" value="vWA-like"/>
    <property type="match status" value="1"/>
</dbReference>
<evidence type="ECO:0000259" key="3">
    <source>
        <dbReference type="PROSITE" id="PS50234"/>
    </source>
</evidence>
<proteinExistence type="predicted"/>
<dbReference type="OrthoDB" id="113098at2"/>
<dbReference type="Proteomes" id="UP000538666">
    <property type="component" value="Unassembled WGS sequence"/>
</dbReference>
<feature type="region of interest" description="Disordered" evidence="1">
    <location>
        <begin position="35"/>
        <end position="80"/>
    </location>
</feature>
<dbReference type="Gene3D" id="3.40.50.410">
    <property type="entry name" value="von Willebrand factor, type A domain"/>
    <property type="match status" value="1"/>
</dbReference>
<accession>A0A841JVZ5</accession>